<protein>
    <submittedName>
        <fullName evidence="2">Tetratricopeptide repeat protein 12</fullName>
    </submittedName>
</protein>
<evidence type="ECO:0000256" key="1">
    <source>
        <dbReference type="SAM" id="MobiDB-lite"/>
    </source>
</evidence>
<dbReference type="Proteomes" id="UP000286415">
    <property type="component" value="Unassembled WGS sequence"/>
</dbReference>
<dbReference type="GO" id="GO:0005813">
    <property type="term" value="C:centrosome"/>
    <property type="evidence" value="ECO:0007669"/>
    <property type="project" value="TreeGrafter"/>
</dbReference>
<dbReference type="InterPro" id="IPR019734">
    <property type="entry name" value="TPR_rpt"/>
</dbReference>
<accession>A0A3R7GAX0</accession>
<name>A0A3R7GAX0_CLOSI</name>
<organism evidence="2 3">
    <name type="scientific">Clonorchis sinensis</name>
    <name type="common">Chinese liver fluke</name>
    <dbReference type="NCBI Taxonomy" id="79923"/>
    <lineage>
        <taxon>Eukaryota</taxon>
        <taxon>Metazoa</taxon>
        <taxon>Spiralia</taxon>
        <taxon>Lophotrochozoa</taxon>
        <taxon>Platyhelminthes</taxon>
        <taxon>Trematoda</taxon>
        <taxon>Digenea</taxon>
        <taxon>Opisthorchiida</taxon>
        <taxon>Opisthorchiata</taxon>
        <taxon>Opisthorchiidae</taxon>
        <taxon>Clonorchis</taxon>
    </lineage>
</organism>
<dbReference type="PANTHER" id="PTHR46540:SF1">
    <property type="entry name" value="TETRATRICOPEPTIDE REPEAT PROTEIN 12"/>
    <property type="match status" value="1"/>
</dbReference>
<dbReference type="SUPFAM" id="SSF48452">
    <property type="entry name" value="TPR-like"/>
    <property type="match status" value="1"/>
</dbReference>
<feature type="region of interest" description="Disordered" evidence="1">
    <location>
        <begin position="330"/>
        <end position="386"/>
    </location>
</feature>
<dbReference type="AlphaFoldDB" id="A0A3R7GAX0"/>
<feature type="region of interest" description="Disordered" evidence="1">
    <location>
        <begin position="921"/>
        <end position="945"/>
    </location>
</feature>
<dbReference type="GO" id="GO:0005737">
    <property type="term" value="C:cytoplasm"/>
    <property type="evidence" value="ECO:0007669"/>
    <property type="project" value="TreeGrafter"/>
</dbReference>
<dbReference type="EMBL" id="NIRI02000013">
    <property type="protein sequence ID" value="KAG5452780.1"/>
    <property type="molecule type" value="Genomic_DNA"/>
</dbReference>
<dbReference type="STRING" id="79923.A0A3R7GAX0"/>
<dbReference type="OrthoDB" id="2017782at2759"/>
<dbReference type="InterPro" id="IPR016024">
    <property type="entry name" value="ARM-type_fold"/>
</dbReference>
<feature type="compositionally biased region" description="Basic residues" evidence="1">
    <location>
        <begin position="353"/>
        <end position="362"/>
    </location>
</feature>
<proteinExistence type="predicted"/>
<reference evidence="2 3" key="1">
    <citation type="journal article" date="2018" name="Biotechnol. Adv.">
        <title>Improved genomic resources and new bioinformatic workflow for the carcinogenic parasite Clonorchis sinensis: Biotechnological implications.</title>
        <authorList>
            <person name="Wang D."/>
            <person name="Korhonen P.K."/>
            <person name="Gasser R.B."/>
            <person name="Young N.D."/>
        </authorList>
    </citation>
    <scope>NUCLEOTIDE SEQUENCE [LARGE SCALE GENOMIC DNA]</scope>
    <source>
        <strain evidence="2">Cs-k2</strain>
    </source>
</reference>
<gene>
    <name evidence="2" type="ORF">CSKR_102617</name>
</gene>
<feature type="region of interest" description="Disordered" evidence="1">
    <location>
        <begin position="844"/>
        <end position="873"/>
    </location>
</feature>
<evidence type="ECO:0000313" key="3">
    <source>
        <dbReference type="Proteomes" id="UP000286415"/>
    </source>
</evidence>
<dbReference type="SUPFAM" id="SSF48371">
    <property type="entry name" value="ARM repeat"/>
    <property type="match status" value="1"/>
</dbReference>
<dbReference type="GO" id="GO:0070286">
    <property type="term" value="P:axonemal dynein complex assembly"/>
    <property type="evidence" value="ECO:0007669"/>
    <property type="project" value="TreeGrafter"/>
</dbReference>
<evidence type="ECO:0000313" key="2">
    <source>
        <dbReference type="EMBL" id="KAG5452780.1"/>
    </source>
</evidence>
<dbReference type="PANTHER" id="PTHR46540">
    <property type="entry name" value="TETRATRICOPEPTIDE REPEAT PROTEIN 12"/>
    <property type="match status" value="1"/>
</dbReference>
<reference evidence="2 3" key="2">
    <citation type="journal article" date="2021" name="Genomics">
        <title>High-quality reference genome for Clonorchis sinensis.</title>
        <authorList>
            <person name="Young N.D."/>
            <person name="Stroehlein A.J."/>
            <person name="Kinkar L."/>
            <person name="Wang T."/>
            <person name="Sohn W.M."/>
            <person name="Chang B.C.H."/>
            <person name="Kaur P."/>
            <person name="Weisz D."/>
            <person name="Dudchenko O."/>
            <person name="Aiden E.L."/>
            <person name="Korhonen P.K."/>
            <person name="Gasser R.B."/>
        </authorList>
    </citation>
    <scope>NUCLEOTIDE SEQUENCE [LARGE SCALE GENOMIC DNA]</scope>
    <source>
        <strain evidence="2">Cs-k2</strain>
    </source>
</reference>
<keyword evidence="3" id="KW-1185">Reference proteome</keyword>
<dbReference type="Gene3D" id="1.25.40.10">
    <property type="entry name" value="Tetratricopeptide repeat domain"/>
    <property type="match status" value="1"/>
</dbReference>
<dbReference type="InterPro" id="IPR011990">
    <property type="entry name" value="TPR-like_helical_dom_sf"/>
</dbReference>
<sequence length="1036" mass="111744">MPGVGEFDISDEKLAEVDEVLNMVRNLSSSDEATVQQAVRKADEYLEGKTSSKAFSKTFINTANSEMKPFGEGQQPNSMSVEAFKLAVEKDAAERAERRARQRSRAEKLKERANTFFKAGNWRRAADLYSKAIEVCKDWEILYTNRAQAYLRSGDANAALADCDTALKLLEFRQSATTNSAEFGASIVPNPQVAKTHFHRGKALMALGKPEEALLAYEQSRAFSLSSKPISGGSVNSPWPAYLVEYVAQAEAAVAAKQADARAEAEFEARAIRPESTGDGSQVSSVPSSQQLVCLLAQLARANQDQAYYSAGLRQLIRLFDSVPREQPTVQIPNVEVPPTEERNKPESNPSRSNRRGRKKKQSGSAHQTALQTNKNVPSKKSDPVPVETFTDLQTLFRLKNGFTLLGREVNEICKDLDQLSSTGDSAKTTSEPVLQPVNKTDSKQGDLTDRLLALLNLTSLLTRDCGENQRILVVQLPGLIQMALKCTILSTDFVAQVVNQLSDNSLSEKISGSRSSFEARTRHKLEALRSAASDLLVTLTSQPSGRQALLSAVGSSSLLDAIAVCLAESLGQTLLTPLSNGTTGRPVGADMKARLSVSEVNRRASLNSNSSSAISAICAARAARLLENLTESPGFLLSARSSVSNLESLLSLIEAAVSVTNRNNRSITTTARCLASLLDGLSAACHDTSLRTNILQRRQPLLTALAECLTQHAPLLTDPEHALLVGSTCRLLHNICVGSLGPGSTASPNSLSTVLNASGRLADTLLAGVGVVLDQPGHGPELRAVATALAGRLLPLCSAERILSWLNEPDDSPIQANGQHPNNLPSDRSRLLLAILDSCSIPNSGHKSHHTNGGQSKEDPTLSSTSDSNRDQDHQLSAHMLSGCIRCLAAATNHSVRMRYFIGDDRRRVRRLARVIRAKLPPSSGGVPPQNSLKSSVCSGPTQPRDEPLAGNACLILQHCCDDTPLAEHLQGTSVILDLLQLIQESQQLDTKRNAAILIGKLAQASHAHRDELTRLDGWSVLTPFNSWNAALDRM</sequence>
<dbReference type="InterPro" id="IPR043195">
    <property type="entry name" value="TTC12"/>
</dbReference>
<dbReference type="SMART" id="SM00028">
    <property type="entry name" value="TPR"/>
    <property type="match status" value="3"/>
</dbReference>
<feature type="compositionally biased region" description="Polar residues" evidence="1">
    <location>
        <begin position="363"/>
        <end position="379"/>
    </location>
</feature>
<feature type="compositionally biased region" description="Polar residues" evidence="1">
    <location>
        <begin position="844"/>
        <end position="868"/>
    </location>
</feature>
<dbReference type="InParanoid" id="A0A3R7GAX0"/>
<dbReference type="GO" id="GO:0007288">
    <property type="term" value="P:sperm axoneme assembly"/>
    <property type="evidence" value="ECO:0007669"/>
    <property type="project" value="TreeGrafter"/>
</dbReference>
<comment type="caution">
    <text evidence="2">The sequence shown here is derived from an EMBL/GenBank/DDBJ whole genome shotgun (WGS) entry which is preliminary data.</text>
</comment>
<feature type="compositionally biased region" description="Polar residues" evidence="1">
    <location>
        <begin position="930"/>
        <end position="943"/>
    </location>
</feature>